<dbReference type="RefSeq" id="WP_184965461.1">
    <property type="nucleotide sequence ID" value="NZ_BAAAWF010000088.1"/>
</dbReference>
<dbReference type="Pfam" id="PF00702">
    <property type="entry name" value="Hydrolase"/>
    <property type="match status" value="1"/>
</dbReference>
<sequence>MGSAVDQRAALQRLLADVRAVLLDFDGPVTDLFGDESTAPVARKIKTTVRALWGTLDADVQECDDSHGILRRLRDMYDRPAPGPRDPRALVAAEAIVTDYEYEAVKSAVPAPRVGRLIDALFDRKLPLVIVSNNADGPIWEFLKGERLQRQAKIDFVVGRDPFELRHMKPDPDPVYRAMEHLGLPGGSCLLVGDQLTDLEAARAAGALFLGYTQSPERAAEMLDLGADCVVSSHEPLIEAVKSLPGPN</sequence>
<dbReference type="InterPro" id="IPR050155">
    <property type="entry name" value="HAD-like_hydrolase_sf"/>
</dbReference>
<proteinExistence type="predicted"/>
<dbReference type="Proteomes" id="UP000585836">
    <property type="component" value="Unassembled WGS sequence"/>
</dbReference>
<dbReference type="GO" id="GO:0008967">
    <property type="term" value="F:phosphoglycolate phosphatase activity"/>
    <property type="evidence" value="ECO:0007669"/>
    <property type="project" value="TreeGrafter"/>
</dbReference>
<dbReference type="InterPro" id="IPR023214">
    <property type="entry name" value="HAD_sf"/>
</dbReference>
<dbReference type="AlphaFoldDB" id="A0A7W9UQQ6"/>
<organism evidence="1 2">
    <name type="scientific">Streptomyces echinatus</name>
    <dbReference type="NCBI Taxonomy" id="67293"/>
    <lineage>
        <taxon>Bacteria</taxon>
        <taxon>Bacillati</taxon>
        <taxon>Actinomycetota</taxon>
        <taxon>Actinomycetes</taxon>
        <taxon>Kitasatosporales</taxon>
        <taxon>Streptomycetaceae</taxon>
        <taxon>Streptomyces</taxon>
    </lineage>
</organism>
<comment type="caution">
    <text evidence="1">The sequence shown here is derived from an EMBL/GenBank/DDBJ whole genome shotgun (WGS) entry which is preliminary data.</text>
</comment>
<dbReference type="PANTHER" id="PTHR43434:SF1">
    <property type="entry name" value="PHOSPHOGLYCOLATE PHOSPHATASE"/>
    <property type="match status" value="1"/>
</dbReference>
<dbReference type="GO" id="GO:0005829">
    <property type="term" value="C:cytosol"/>
    <property type="evidence" value="ECO:0007669"/>
    <property type="project" value="TreeGrafter"/>
</dbReference>
<evidence type="ECO:0000313" key="2">
    <source>
        <dbReference type="Proteomes" id="UP000585836"/>
    </source>
</evidence>
<dbReference type="InterPro" id="IPR036412">
    <property type="entry name" value="HAD-like_sf"/>
</dbReference>
<dbReference type="PANTHER" id="PTHR43434">
    <property type="entry name" value="PHOSPHOGLYCOLATE PHOSPHATASE"/>
    <property type="match status" value="1"/>
</dbReference>
<name>A0A7W9UQQ6_9ACTN</name>
<evidence type="ECO:0000313" key="1">
    <source>
        <dbReference type="EMBL" id="MBB5927678.1"/>
    </source>
</evidence>
<protein>
    <submittedName>
        <fullName evidence="1">Phosphoglycolate phosphatase-like HAD superfamily hydrolase</fullName>
    </submittedName>
</protein>
<dbReference type="EMBL" id="JACHJK010000005">
    <property type="protein sequence ID" value="MBB5927678.1"/>
    <property type="molecule type" value="Genomic_DNA"/>
</dbReference>
<keyword evidence="1" id="KW-0378">Hydrolase</keyword>
<dbReference type="GO" id="GO:0006281">
    <property type="term" value="P:DNA repair"/>
    <property type="evidence" value="ECO:0007669"/>
    <property type="project" value="TreeGrafter"/>
</dbReference>
<reference evidence="1 2" key="1">
    <citation type="submission" date="2020-08" db="EMBL/GenBank/DDBJ databases">
        <title>Genomic Encyclopedia of Type Strains, Phase III (KMG-III): the genomes of soil and plant-associated and newly described type strains.</title>
        <authorList>
            <person name="Whitman W."/>
        </authorList>
    </citation>
    <scope>NUCLEOTIDE SEQUENCE [LARGE SCALE GENOMIC DNA]</scope>
    <source>
        <strain evidence="1 2">CECT 3313</strain>
    </source>
</reference>
<accession>A0A7W9UQQ6</accession>
<dbReference type="SUPFAM" id="SSF56784">
    <property type="entry name" value="HAD-like"/>
    <property type="match status" value="1"/>
</dbReference>
<keyword evidence="2" id="KW-1185">Reference proteome</keyword>
<dbReference type="Gene3D" id="3.40.50.1000">
    <property type="entry name" value="HAD superfamily/HAD-like"/>
    <property type="match status" value="1"/>
</dbReference>
<gene>
    <name evidence="1" type="ORF">FHS34_003141</name>
</gene>